<evidence type="ECO:0000313" key="7">
    <source>
        <dbReference type="EMBL" id="CAD7633936.1"/>
    </source>
</evidence>
<keyword evidence="5" id="KW-0472">Membrane</keyword>
<evidence type="ECO:0000256" key="6">
    <source>
        <dbReference type="ARBA" id="ARBA00073001"/>
    </source>
</evidence>
<organism evidence="7">
    <name type="scientific">Medioppia subpectinata</name>
    <dbReference type="NCBI Taxonomy" id="1979941"/>
    <lineage>
        <taxon>Eukaryota</taxon>
        <taxon>Metazoa</taxon>
        <taxon>Ecdysozoa</taxon>
        <taxon>Arthropoda</taxon>
        <taxon>Chelicerata</taxon>
        <taxon>Arachnida</taxon>
        <taxon>Acari</taxon>
        <taxon>Acariformes</taxon>
        <taxon>Sarcoptiformes</taxon>
        <taxon>Oribatida</taxon>
        <taxon>Brachypylina</taxon>
        <taxon>Oppioidea</taxon>
        <taxon>Oppiidae</taxon>
        <taxon>Medioppia</taxon>
    </lineage>
</organism>
<protein>
    <recommendedName>
        <fullName evidence="6">Vacuolar protein sorting-associated protein 45</fullName>
    </recommendedName>
</protein>
<dbReference type="Gene3D" id="3.40.50.2060">
    <property type="match status" value="1"/>
</dbReference>
<reference evidence="7" key="1">
    <citation type="submission" date="2020-11" db="EMBL/GenBank/DDBJ databases">
        <authorList>
            <person name="Tran Van P."/>
        </authorList>
    </citation>
    <scope>NUCLEOTIDE SEQUENCE</scope>
</reference>
<dbReference type="FunFam" id="3.90.830.10:FF:000002">
    <property type="entry name" value="Vacuolar protein sorting-associated protein 45"/>
    <property type="match status" value="1"/>
</dbReference>
<dbReference type="AlphaFoldDB" id="A0A7R9L4T5"/>
<comment type="subcellular location">
    <subcellularLocation>
        <location evidence="1">Endomembrane system</location>
        <topology evidence="1">Peripheral membrane protein</topology>
    </subcellularLocation>
</comment>
<comment type="similarity">
    <text evidence="2">Belongs to the STXBP/unc-18/SEC1 family.</text>
</comment>
<proteinExistence type="inferred from homology"/>
<dbReference type="GO" id="GO:0015031">
    <property type="term" value="P:protein transport"/>
    <property type="evidence" value="ECO:0007669"/>
    <property type="project" value="UniProtKB-KW"/>
</dbReference>
<dbReference type="PANTHER" id="PTHR11679">
    <property type="entry name" value="VESICLE PROTEIN SORTING-ASSOCIATED"/>
    <property type="match status" value="1"/>
</dbReference>
<dbReference type="GO" id="GO:0012505">
    <property type="term" value="C:endomembrane system"/>
    <property type="evidence" value="ECO:0007669"/>
    <property type="project" value="UniProtKB-SubCell"/>
</dbReference>
<dbReference type="GO" id="GO:0016192">
    <property type="term" value="P:vesicle-mediated transport"/>
    <property type="evidence" value="ECO:0007669"/>
    <property type="project" value="InterPro"/>
</dbReference>
<evidence type="ECO:0000256" key="1">
    <source>
        <dbReference type="ARBA" id="ARBA00004184"/>
    </source>
</evidence>
<dbReference type="GO" id="GO:0031410">
    <property type="term" value="C:cytoplasmic vesicle"/>
    <property type="evidence" value="ECO:0007669"/>
    <property type="project" value="UniProtKB-ARBA"/>
</dbReference>
<keyword evidence="8" id="KW-1185">Reference proteome</keyword>
<evidence type="ECO:0000313" key="8">
    <source>
        <dbReference type="Proteomes" id="UP000759131"/>
    </source>
</evidence>
<dbReference type="Gene3D" id="1.25.40.60">
    <property type="match status" value="1"/>
</dbReference>
<dbReference type="InterPro" id="IPR027482">
    <property type="entry name" value="Sec1-like_dom2"/>
</dbReference>
<dbReference type="InterPro" id="IPR043154">
    <property type="entry name" value="Sec-1-like_dom1"/>
</dbReference>
<dbReference type="InterPro" id="IPR036045">
    <property type="entry name" value="Sec1-like_sf"/>
</dbReference>
<dbReference type="PIRSF" id="PIRSF005715">
    <property type="entry name" value="VPS45_Sec1"/>
    <property type="match status" value="1"/>
</dbReference>
<evidence type="ECO:0000256" key="4">
    <source>
        <dbReference type="ARBA" id="ARBA00022927"/>
    </source>
</evidence>
<gene>
    <name evidence="7" type="ORF">OSB1V03_LOCUS14332</name>
</gene>
<dbReference type="EMBL" id="CAJPIZ010013662">
    <property type="protein sequence ID" value="CAG2114366.1"/>
    <property type="molecule type" value="Genomic_DNA"/>
</dbReference>
<dbReference type="Proteomes" id="UP000759131">
    <property type="component" value="Unassembled WGS sequence"/>
</dbReference>
<evidence type="ECO:0000256" key="2">
    <source>
        <dbReference type="ARBA" id="ARBA00009884"/>
    </source>
</evidence>
<dbReference type="Pfam" id="PF00995">
    <property type="entry name" value="Sec1"/>
    <property type="match status" value="1"/>
</dbReference>
<accession>A0A7R9L4T5</accession>
<dbReference type="Gene3D" id="3.90.830.10">
    <property type="entry name" value="Syntaxin Binding Protein 1, Chain A, domain 2"/>
    <property type="match status" value="1"/>
</dbReference>
<dbReference type="SUPFAM" id="SSF56815">
    <property type="entry name" value="Sec1/munc18-like (SM) proteins"/>
    <property type="match status" value="1"/>
</dbReference>
<sequence>MDVIASVKMYLNRMVDECGVGLKVLLMDRQTISVVSLVYLQSEMLQKEVYLFETMDNLTRMSESMKYLKCIVFVRPTQTNIDLLRQELIRPHFGQYHIFFSNIISKTDIKCLAEADEYEVVKDVNEFYCDFLAVSPHLFSINISNTYQGFKSWNQSSLQRTTEAIISVLLSLKRNPTIRYQSNSELCKRLAENIRQTIAREGSLFDFRKSSLNYSNSSDPSVPPVLLILDRKLDPITPLLNQWTYGAQLHELLTINNNRINLADVPGVKDMKEVVLSQEHDDFYQRNVYLNYGEICANIKQLMDEFQTKTKSQKKVESIADMKSFIETYPQFKKMSGTVTKHVTLIDELFRLISTHNLFEVSETEQELVCQSDHSESLKKVRKLITSDKIRDLDALRLAMLYALRFEKHSNNDNQSIAELLKKRGISDKQIKLASLVVNFAGTKRQTPITATELLSTDHVKSFTKKMIKGLKGVENIYTQHSPLIKEIIEDLAKAKLKEVLYPYLGTIQLREKPQEIIVFMIGGTTYEESCAVYELNKSLMGVKILLGGTTVHNFKSFTDELIHGSNPLGSGSPSFSDRNRIL</sequence>
<dbReference type="InterPro" id="IPR043127">
    <property type="entry name" value="Sec-1-like_dom3a"/>
</dbReference>
<evidence type="ECO:0000256" key="3">
    <source>
        <dbReference type="ARBA" id="ARBA00022448"/>
    </source>
</evidence>
<evidence type="ECO:0000256" key="5">
    <source>
        <dbReference type="ARBA" id="ARBA00023136"/>
    </source>
</evidence>
<dbReference type="InterPro" id="IPR001619">
    <property type="entry name" value="Sec1-like"/>
</dbReference>
<keyword evidence="3" id="KW-0813">Transport</keyword>
<keyword evidence="4" id="KW-0653">Protein transport</keyword>
<dbReference type="EMBL" id="OC868237">
    <property type="protein sequence ID" value="CAD7633936.1"/>
    <property type="molecule type" value="Genomic_DNA"/>
</dbReference>
<dbReference type="Gene3D" id="3.40.50.1910">
    <property type="match status" value="1"/>
</dbReference>
<dbReference type="OrthoDB" id="10266265at2759"/>
<name>A0A7R9L4T5_9ACAR</name>